<dbReference type="EMBL" id="BAAANN010000039">
    <property type="protein sequence ID" value="GAA1983952.1"/>
    <property type="molecule type" value="Genomic_DNA"/>
</dbReference>
<evidence type="ECO:0000313" key="1">
    <source>
        <dbReference type="EMBL" id="GAA1983952.1"/>
    </source>
</evidence>
<gene>
    <name evidence="1" type="ORF">GCM10009754_71460</name>
</gene>
<dbReference type="InterPro" id="IPR016181">
    <property type="entry name" value="Acyl_CoA_acyltransferase"/>
</dbReference>
<protein>
    <recommendedName>
        <fullName evidence="3">Acetyltransferase (GNAT) family protein</fullName>
    </recommendedName>
</protein>
<name>A0ABN2SC09_9PSEU</name>
<dbReference type="Proteomes" id="UP001501116">
    <property type="component" value="Unassembled WGS sequence"/>
</dbReference>
<proteinExistence type="predicted"/>
<dbReference type="SUPFAM" id="SSF55729">
    <property type="entry name" value="Acyl-CoA N-acyltransferases (Nat)"/>
    <property type="match status" value="1"/>
</dbReference>
<reference evidence="1 2" key="1">
    <citation type="journal article" date="2019" name="Int. J. Syst. Evol. Microbiol.">
        <title>The Global Catalogue of Microorganisms (GCM) 10K type strain sequencing project: providing services to taxonomists for standard genome sequencing and annotation.</title>
        <authorList>
            <consortium name="The Broad Institute Genomics Platform"/>
            <consortium name="The Broad Institute Genome Sequencing Center for Infectious Disease"/>
            <person name="Wu L."/>
            <person name="Ma J."/>
        </authorList>
    </citation>
    <scope>NUCLEOTIDE SEQUENCE [LARGE SCALE GENOMIC DNA]</scope>
    <source>
        <strain evidence="1 2">JCM 14545</strain>
    </source>
</reference>
<dbReference type="Gene3D" id="3.40.630.30">
    <property type="match status" value="1"/>
</dbReference>
<comment type="caution">
    <text evidence="1">The sequence shown here is derived from an EMBL/GenBank/DDBJ whole genome shotgun (WGS) entry which is preliminary data.</text>
</comment>
<sequence length="49" mass="5548">MARLMGLETVRLHVVGDNFAARELYRKAGFEEASVVMVKELSDPIGRRK</sequence>
<evidence type="ECO:0000313" key="2">
    <source>
        <dbReference type="Proteomes" id="UP001501116"/>
    </source>
</evidence>
<organism evidence="1 2">
    <name type="scientific">Amycolatopsis minnesotensis</name>
    <dbReference type="NCBI Taxonomy" id="337894"/>
    <lineage>
        <taxon>Bacteria</taxon>
        <taxon>Bacillati</taxon>
        <taxon>Actinomycetota</taxon>
        <taxon>Actinomycetes</taxon>
        <taxon>Pseudonocardiales</taxon>
        <taxon>Pseudonocardiaceae</taxon>
        <taxon>Amycolatopsis</taxon>
    </lineage>
</organism>
<accession>A0ABN2SC09</accession>
<keyword evidence="2" id="KW-1185">Reference proteome</keyword>
<evidence type="ECO:0008006" key="3">
    <source>
        <dbReference type="Google" id="ProtNLM"/>
    </source>
</evidence>